<name>A0A915DQI4_9BILA</name>
<dbReference type="AlphaFoldDB" id="A0A915DQI4"/>
<keyword evidence="4" id="KW-1185">Reference proteome</keyword>
<accession>A0A915DQI4</accession>
<dbReference type="Gene3D" id="1.25.40.10">
    <property type="entry name" value="Tetratricopeptide repeat domain"/>
    <property type="match status" value="2"/>
</dbReference>
<dbReference type="WBParaSite" id="jg22465">
    <property type="protein sequence ID" value="jg22465"/>
    <property type="gene ID" value="jg22465"/>
</dbReference>
<evidence type="ECO:0000256" key="2">
    <source>
        <dbReference type="ARBA" id="ARBA00022490"/>
    </source>
</evidence>
<protein>
    <submittedName>
        <fullName evidence="5">Uncharacterized protein</fullName>
    </submittedName>
</protein>
<dbReference type="GO" id="GO:0051879">
    <property type="term" value="F:Hsp90 protein binding"/>
    <property type="evidence" value="ECO:0007669"/>
    <property type="project" value="TreeGrafter"/>
</dbReference>
<evidence type="ECO:0000313" key="5">
    <source>
        <dbReference type="WBParaSite" id="jg22465"/>
    </source>
</evidence>
<evidence type="ECO:0000256" key="3">
    <source>
        <dbReference type="PROSITE-ProRule" id="PRU00339"/>
    </source>
</evidence>
<dbReference type="InterPro" id="IPR019734">
    <property type="entry name" value="TPR_rpt"/>
</dbReference>
<dbReference type="GO" id="GO:0005737">
    <property type="term" value="C:cytoplasm"/>
    <property type="evidence" value="ECO:0007669"/>
    <property type="project" value="UniProtKB-SubCell"/>
</dbReference>
<keyword evidence="3" id="KW-0802">TPR repeat</keyword>
<dbReference type="SUPFAM" id="SSF48452">
    <property type="entry name" value="TPR-like"/>
    <property type="match status" value="1"/>
</dbReference>
<keyword evidence="2" id="KW-0963">Cytoplasm</keyword>
<proteinExistence type="predicted"/>
<organism evidence="4 5">
    <name type="scientific">Ditylenchus dipsaci</name>
    <dbReference type="NCBI Taxonomy" id="166011"/>
    <lineage>
        <taxon>Eukaryota</taxon>
        <taxon>Metazoa</taxon>
        <taxon>Ecdysozoa</taxon>
        <taxon>Nematoda</taxon>
        <taxon>Chromadorea</taxon>
        <taxon>Rhabditida</taxon>
        <taxon>Tylenchina</taxon>
        <taxon>Tylenchomorpha</taxon>
        <taxon>Sphaerularioidea</taxon>
        <taxon>Anguinidae</taxon>
        <taxon>Anguininae</taxon>
        <taxon>Ditylenchus</taxon>
    </lineage>
</organism>
<dbReference type="Pfam" id="PF13181">
    <property type="entry name" value="TPR_8"/>
    <property type="match status" value="1"/>
</dbReference>
<dbReference type="SMART" id="SM00028">
    <property type="entry name" value="TPR"/>
    <property type="match status" value="2"/>
</dbReference>
<dbReference type="Proteomes" id="UP000887574">
    <property type="component" value="Unplaced"/>
</dbReference>
<reference evidence="5" key="1">
    <citation type="submission" date="2022-11" db="UniProtKB">
        <authorList>
            <consortium name="WormBaseParasite"/>
        </authorList>
    </citation>
    <scope>IDENTIFICATION</scope>
</reference>
<feature type="repeat" description="TPR" evidence="3">
    <location>
        <begin position="53"/>
        <end position="86"/>
    </location>
</feature>
<dbReference type="PROSITE" id="PS50005">
    <property type="entry name" value="TPR"/>
    <property type="match status" value="1"/>
</dbReference>
<evidence type="ECO:0000313" key="4">
    <source>
        <dbReference type="Proteomes" id="UP000887574"/>
    </source>
</evidence>
<dbReference type="InterPro" id="IPR011990">
    <property type="entry name" value="TPR-like_helical_dom_sf"/>
</dbReference>
<evidence type="ECO:0000256" key="1">
    <source>
        <dbReference type="ARBA" id="ARBA00004496"/>
    </source>
</evidence>
<sequence length="246" mass="27784">MGCSQSIRIRNTDRVFAHNGPYPYCSLCITYNQYTKMSDEIINGDVLAPSMSVEQLKEAGNDAFKNGDYQKSMDYYSKALKLETTKDFEGAESDCTSALEIEPHNAKAFYRRALAREQLDKVGAAFRDAKEALRLQPSDRSLTELCEKLMKMNSDRLKKVESTENKVAEMLRLTFDSQDSEKVFQAMNNLLVLCRDSEDGAVKVWQDGKVVSEFLGVLNDKAKWSDELATSAMRILDELAKKEKGP</sequence>
<dbReference type="PANTHER" id="PTHR45994:SF1">
    <property type="entry name" value="FI21225P1"/>
    <property type="match status" value="1"/>
</dbReference>
<comment type="subcellular location">
    <subcellularLocation>
        <location evidence="1">Cytoplasm</location>
    </subcellularLocation>
</comment>
<dbReference type="Gene3D" id="1.25.10.10">
    <property type="entry name" value="Leucine-rich Repeat Variant"/>
    <property type="match status" value="1"/>
</dbReference>
<dbReference type="InterPro" id="IPR011989">
    <property type="entry name" value="ARM-like"/>
</dbReference>
<dbReference type="PANTHER" id="PTHR45994">
    <property type="entry name" value="FI21225P1"/>
    <property type="match status" value="1"/>
</dbReference>